<sequence length="145" mass="15599">MMVYKHSNGFTLIELMIVVAIIAIIASVAYPSYQDSIAKSRRADAQASLLELAQFMERHYTANNQYTVGNTNPVTPPALPFTVSPKDGGAVFYNIDLAIITATTYTLRATPAGAMAGDNCGNLTLTHTGVKGRTGSLALNQCWRN</sequence>
<dbReference type="InterPro" id="IPR012902">
    <property type="entry name" value="N_methyl_site"/>
</dbReference>
<dbReference type="AlphaFoldDB" id="W9V083"/>
<dbReference type="Gene3D" id="3.30.700.10">
    <property type="entry name" value="Glycoprotein, Type 4 Pilin"/>
    <property type="match status" value="1"/>
</dbReference>
<keyword evidence="1" id="KW-0812">Transmembrane</keyword>
<dbReference type="PANTHER" id="PTHR30093">
    <property type="entry name" value="GENERAL SECRETION PATHWAY PROTEIN G"/>
    <property type="match status" value="1"/>
</dbReference>
<evidence type="ECO:0000256" key="1">
    <source>
        <dbReference type="SAM" id="Phobius"/>
    </source>
</evidence>
<dbReference type="PANTHER" id="PTHR30093:SF47">
    <property type="entry name" value="TYPE IV PILUS NON-CORE MINOR PILIN PILE"/>
    <property type="match status" value="1"/>
</dbReference>
<dbReference type="EMBL" id="AONB01000014">
    <property type="protein sequence ID" value="EXJ10341.1"/>
    <property type="molecule type" value="Genomic_DNA"/>
</dbReference>
<dbReference type="Proteomes" id="UP000019464">
    <property type="component" value="Unassembled WGS sequence"/>
</dbReference>
<keyword evidence="1" id="KW-1133">Transmembrane helix</keyword>
<dbReference type="InterPro" id="IPR031982">
    <property type="entry name" value="PilE-like"/>
</dbReference>
<dbReference type="NCBIfam" id="TIGR02532">
    <property type="entry name" value="IV_pilin_GFxxxE"/>
    <property type="match status" value="1"/>
</dbReference>
<keyword evidence="1" id="KW-0472">Membrane</keyword>
<comment type="caution">
    <text evidence="2">The sequence shown here is derived from an EMBL/GenBank/DDBJ whole genome shotgun (WGS) entry which is preliminary data.</text>
</comment>
<feature type="transmembrane region" description="Helical" evidence="1">
    <location>
        <begin position="12"/>
        <end position="33"/>
    </location>
</feature>
<evidence type="ECO:0000313" key="2">
    <source>
        <dbReference type="EMBL" id="EXJ10341.1"/>
    </source>
</evidence>
<proteinExistence type="predicted"/>
<dbReference type="RefSeq" id="WP_036512027.1">
    <property type="nucleotide sequence ID" value="NZ_AONB01000014.1"/>
</dbReference>
<name>W9V083_9GAMM</name>
<reference evidence="2 3" key="2">
    <citation type="journal article" date="2015" name="Syst. Appl. Microbiol.">
        <title>Nitrincola nitratireducens sp. nov. isolated from a haloalkaline crater lake.</title>
        <authorList>
            <person name="Singh A."/>
            <person name="Vaidya B."/>
            <person name="Tanuku N.R."/>
            <person name="Pinnaka A.K."/>
        </authorList>
    </citation>
    <scope>NUCLEOTIDE SEQUENCE [LARGE SCALE GENOMIC DNA]</scope>
    <source>
        <strain evidence="2 3">AK23</strain>
    </source>
</reference>
<dbReference type="OrthoDB" id="5296638at2"/>
<dbReference type="SUPFAM" id="SSF54523">
    <property type="entry name" value="Pili subunits"/>
    <property type="match status" value="1"/>
</dbReference>
<dbReference type="STRING" id="1229521.D791_02669"/>
<organism evidence="2 3">
    <name type="scientific">Nitrincola nitratireducens</name>
    <dbReference type="NCBI Taxonomy" id="1229521"/>
    <lineage>
        <taxon>Bacteria</taxon>
        <taxon>Pseudomonadati</taxon>
        <taxon>Pseudomonadota</taxon>
        <taxon>Gammaproteobacteria</taxon>
        <taxon>Oceanospirillales</taxon>
        <taxon>Oceanospirillaceae</taxon>
        <taxon>Nitrincola</taxon>
    </lineage>
</organism>
<gene>
    <name evidence="2" type="primary">fimA</name>
    <name evidence="2" type="ORF">D791_02669</name>
</gene>
<dbReference type="Pfam" id="PF07963">
    <property type="entry name" value="N_methyl"/>
    <property type="match status" value="1"/>
</dbReference>
<dbReference type="PATRIC" id="fig|1229521.3.peg.2696"/>
<dbReference type="Pfam" id="PF16732">
    <property type="entry name" value="ComP_DUS"/>
    <property type="match status" value="1"/>
</dbReference>
<protein>
    <submittedName>
        <fullName evidence="2">Serogroup A1</fullName>
    </submittedName>
</protein>
<evidence type="ECO:0000313" key="3">
    <source>
        <dbReference type="Proteomes" id="UP000019464"/>
    </source>
</evidence>
<dbReference type="GO" id="GO:0043683">
    <property type="term" value="P:type IV pilus assembly"/>
    <property type="evidence" value="ECO:0007669"/>
    <property type="project" value="InterPro"/>
</dbReference>
<reference evidence="3" key="1">
    <citation type="submission" date="2012-11" db="EMBL/GenBank/DDBJ databases">
        <authorList>
            <person name="Singh A."/>
            <person name="Pinnaka A.K."/>
            <person name="Vaidya B."/>
        </authorList>
    </citation>
    <scope>NUCLEOTIDE SEQUENCE [LARGE SCALE GENOMIC DNA]</scope>
    <source>
        <strain evidence="3">AK23</strain>
    </source>
</reference>
<keyword evidence="3" id="KW-1185">Reference proteome</keyword>
<accession>W9V083</accession>
<dbReference type="InterPro" id="IPR045584">
    <property type="entry name" value="Pilin-like"/>
</dbReference>